<gene>
    <name evidence="5" type="ORF">BDK51DRAFT_28637</name>
</gene>
<proteinExistence type="inferred from homology"/>
<dbReference type="OrthoDB" id="448051at2759"/>
<dbReference type="PANTHER" id="PTHR13390">
    <property type="entry name" value="LIPASE"/>
    <property type="match status" value="1"/>
</dbReference>
<evidence type="ECO:0000256" key="4">
    <source>
        <dbReference type="ARBA" id="ARBA00022801"/>
    </source>
</evidence>
<keyword evidence="6" id="KW-1185">Reference proteome</keyword>
<dbReference type="EMBL" id="KZ996324">
    <property type="protein sequence ID" value="RKO89042.1"/>
    <property type="molecule type" value="Genomic_DNA"/>
</dbReference>
<dbReference type="Gene3D" id="3.40.50.1820">
    <property type="entry name" value="alpha/beta hydrolase"/>
    <property type="match status" value="1"/>
</dbReference>
<evidence type="ECO:0008006" key="7">
    <source>
        <dbReference type="Google" id="ProtNLM"/>
    </source>
</evidence>
<dbReference type="Proteomes" id="UP000269721">
    <property type="component" value="Unassembled WGS sequence"/>
</dbReference>
<name>A0A4P9WA11_9FUNG</name>
<dbReference type="InterPro" id="IPR019363">
    <property type="entry name" value="LDAH"/>
</dbReference>
<organism evidence="5 6">
    <name type="scientific">Blyttiomyces helicus</name>
    <dbReference type="NCBI Taxonomy" id="388810"/>
    <lineage>
        <taxon>Eukaryota</taxon>
        <taxon>Fungi</taxon>
        <taxon>Fungi incertae sedis</taxon>
        <taxon>Chytridiomycota</taxon>
        <taxon>Chytridiomycota incertae sedis</taxon>
        <taxon>Chytridiomycetes</taxon>
        <taxon>Chytridiomycetes incertae sedis</taxon>
        <taxon>Blyttiomyces</taxon>
    </lineage>
</organism>
<dbReference type="GO" id="GO:0016298">
    <property type="term" value="F:lipase activity"/>
    <property type="evidence" value="ECO:0007669"/>
    <property type="project" value="InterPro"/>
</dbReference>
<keyword evidence="4" id="KW-0378">Hydrolase</keyword>
<accession>A0A4P9WA11</accession>
<feature type="non-terminal residue" evidence="5">
    <location>
        <position position="1"/>
    </location>
</feature>
<keyword evidence="3" id="KW-0551">Lipid droplet</keyword>
<dbReference type="AlphaFoldDB" id="A0A4P9WA11"/>
<evidence type="ECO:0000256" key="2">
    <source>
        <dbReference type="ARBA" id="ARBA00008300"/>
    </source>
</evidence>
<dbReference type="InterPro" id="IPR029058">
    <property type="entry name" value="AB_hydrolase_fold"/>
</dbReference>
<evidence type="ECO:0000313" key="5">
    <source>
        <dbReference type="EMBL" id="RKO89042.1"/>
    </source>
</evidence>
<evidence type="ECO:0000256" key="1">
    <source>
        <dbReference type="ARBA" id="ARBA00004502"/>
    </source>
</evidence>
<protein>
    <recommendedName>
        <fullName evidence="7">Alpha/Beta hydrolase protein</fullName>
    </recommendedName>
</protein>
<dbReference type="SUPFAM" id="SSF53474">
    <property type="entry name" value="alpha/beta-Hydrolases"/>
    <property type="match status" value="1"/>
</dbReference>
<dbReference type="PANTHER" id="PTHR13390:SF0">
    <property type="entry name" value="LIPID DROPLET-ASSOCIATED HYDROLASE"/>
    <property type="match status" value="1"/>
</dbReference>
<dbReference type="GO" id="GO:0019915">
    <property type="term" value="P:lipid storage"/>
    <property type="evidence" value="ECO:0007669"/>
    <property type="project" value="InterPro"/>
</dbReference>
<dbReference type="GO" id="GO:0005811">
    <property type="term" value="C:lipid droplet"/>
    <property type="evidence" value="ECO:0007669"/>
    <property type="project" value="UniProtKB-SubCell"/>
</dbReference>
<comment type="similarity">
    <text evidence="2">Belongs to the AB hydrolase superfamily. LDAH family.</text>
</comment>
<comment type="subcellular location">
    <subcellularLocation>
        <location evidence="1">Lipid droplet</location>
    </subcellularLocation>
</comment>
<dbReference type="Pfam" id="PF10230">
    <property type="entry name" value="LIDHydrolase"/>
    <property type="match status" value="1"/>
</dbReference>
<sequence>QHLGHVKSVDHAPTHNLQDQISHKIAVLDALRERHPPRTRFIIVGHSIGAYIALQVLRARPAHGIVKLYALFPELHSIAATPNGRTLQTHKDKLVMYYGRTDSWCPLDHHETMKSLVPDAEIYLCDRGLQHAFVLGGSEKMGEIVSAWVRKLQQPEQSSPPEEIVW</sequence>
<evidence type="ECO:0000256" key="3">
    <source>
        <dbReference type="ARBA" id="ARBA00022677"/>
    </source>
</evidence>
<evidence type="ECO:0000313" key="6">
    <source>
        <dbReference type="Proteomes" id="UP000269721"/>
    </source>
</evidence>
<reference evidence="6" key="1">
    <citation type="journal article" date="2018" name="Nat. Microbiol.">
        <title>Leveraging single-cell genomics to expand the fungal tree of life.</title>
        <authorList>
            <person name="Ahrendt S.R."/>
            <person name="Quandt C.A."/>
            <person name="Ciobanu D."/>
            <person name="Clum A."/>
            <person name="Salamov A."/>
            <person name="Andreopoulos B."/>
            <person name="Cheng J.F."/>
            <person name="Woyke T."/>
            <person name="Pelin A."/>
            <person name="Henrissat B."/>
            <person name="Reynolds N.K."/>
            <person name="Benny G.L."/>
            <person name="Smith M.E."/>
            <person name="James T.Y."/>
            <person name="Grigoriev I.V."/>
        </authorList>
    </citation>
    <scope>NUCLEOTIDE SEQUENCE [LARGE SCALE GENOMIC DNA]</scope>
</reference>